<accession>A0A9K3IP01</accession>
<sequence>MSMVHQLYPMGITTVSFHLNHLQLLEFDESKTVTSRDGDADENTSKKRLCGLSFSIDQRMVKHKAQWKKRGVDFKKIKQKIGKKLRPPTNTELKSKGNIM</sequence>
<dbReference type="Gramene" id="mRNA:HanXRQr2_Chr07g0316011">
    <property type="protein sequence ID" value="mRNA:HanXRQr2_Chr07g0316011"/>
    <property type="gene ID" value="HanXRQr2_Chr07g0316011"/>
</dbReference>
<protein>
    <submittedName>
        <fullName evidence="1">Uncharacterized protein</fullName>
    </submittedName>
</protein>
<name>A0A9K3IP01_HELAN</name>
<reference evidence="1" key="1">
    <citation type="journal article" date="2017" name="Nature">
        <title>The sunflower genome provides insights into oil metabolism, flowering and Asterid evolution.</title>
        <authorList>
            <person name="Badouin H."/>
            <person name="Gouzy J."/>
            <person name="Grassa C.J."/>
            <person name="Murat F."/>
            <person name="Staton S.E."/>
            <person name="Cottret L."/>
            <person name="Lelandais-Briere C."/>
            <person name="Owens G.L."/>
            <person name="Carrere S."/>
            <person name="Mayjonade B."/>
            <person name="Legrand L."/>
            <person name="Gill N."/>
            <person name="Kane N.C."/>
            <person name="Bowers J.E."/>
            <person name="Hubner S."/>
            <person name="Bellec A."/>
            <person name="Berard A."/>
            <person name="Berges H."/>
            <person name="Blanchet N."/>
            <person name="Boniface M.C."/>
            <person name="Brunel D."/>
            <person name="Catrice O."/>
            <person name="Chaidir N."/>
            <person name="Claudel C."/>
            <person name="Donnadieu C."/>
            <person name="Faraut T."/>
            <person name="Fievet G."/>
            <person name="Helmstetter N."/>
            <person name="King M."/>
            <person name="Knapp S.J."/>
            <person name="Lai Z."/>
            <person name="Le Paslier M.C."/>
            <person name="Lippi Y."/>
            <person name="Lorenzon L."/>
            <person name="Mandel J.R."/>
            <person name="Marage G."/>
            <person name="Marchand G."/>
            <person name="Marquand E."/>
            <person name="Bret-Mestries E."/>
            <person name="Morien E."/>
            <person name="Nambeesan S."/>
            <person name="Nguyen T."/>
            <person name="Pegot-Espagnet P."/>
            <person name="Pouilly N."/>
            <person name="Raftis F."/>
            <person name="Sallet E."/>
            <person name="Schiex T."/>
            <person name="Thomas J."/>
            <person name="Vandecasteele C."/>
            <person name="Vares D."/>
            <person name="Vear F."/>
            <person name="Vautrin S."/>
            <person name="Crespi M."/>
            <person name="Mangin B."/>
            <person name="Burke J.M."/>
            <person name="Salse J."/>
            <person name="Munos S."/>
            <person name="Vincourt P."/>
            <person name="Rieseberg L.H."/>
            <person name="Langlade N.B."/>
        </authorList>
    </citation>
    <scope>NUCLEOTIDE SEQUENCE</scope>
    <source>
        <tissue evidence="1">Leaves</tissue>
    </source>
</reference>
<dbReference type="EMBL" id="MNCJ02000322">
    <property type="protein sequence ID" value="KAF5800439.1"/>
    <property type="molecule type" value="Genomic_DNA"/>
</dbReference>
<comment type="caution">
    <text evidence="1">The sequence shown here is derived from an EMBL/GenBank/DDBJ whole genome shotgun (WGS) entry which is preliminary data.</text>
</comment>
<reference evidence="1" key="2">
    <citation type="submission" date="2020-06" db="EMBL/GenBank/DDBJ databases">
        <title>Helianthus annuus Genome sequencing and assembly Release 2.</title>
        <authorList>
            <person name="Gouzy J."/>
            <person name="Langlade N."/>
            <person name="Munos S."/>
        </authorList>
    </citation>
    <scope>NUCLEOTIDE SEQUENCE</scope>
    <source>
        <tissue evidence="1">Leaves</tissue>
    </source>
</reference>
<keyword evidence="2" id="KW-1185">Reference proteome</keyword>
<evidence type="ECO:0000313" key="2">
    <source>
        <dbReference type="Proteomes" id="UP000215914"/>
    </source>
</evidence>
<gene>
    <name evidence="1" type="ORF">HanXRQr2_Chr07g0316011</name>
</gene>
<organism evidence="1 2">
    <name type="scientific">Helianthus annuus</name>
    <name type="common">Common sunflower</name>
    <dbReference type="NCBI Taxonomy" id="4232"/>
    <lineage>
        <taxon>Eukaryota</taxon>
        <taxon>Viridiplantae</taxon>
        <taxon>Streptophyta</taxon>
        <taxon>Embryophyta</taxon>
        <taxon>Tracheophyta</taxon>
        <taxon>Spermatophyta</taxon>
        <taxon>Magnoliopsida</taxon>
        <taxon>eudicotyledons</taxon>
        <taxon>Gunneridae</taxon>
        <taxon>Pentapetalae</taxon>
        <taxon>asterids</taxon>
        <taxon>campanulids</taxon>
        <taxon>Asterales</taxon>
        <taxon>Asteraceae</taxon>
        <taxon>Asteroideae</taxon>
        <taxon>Heliantheae alliance</taxon>
        <taxon>Heliantheae</taxon>
        <taxon>Helianthus</taxon>
    </lineage>
</organism>
<proteinExistence type="predicted"/>
<evidence type="ECO:0000313" key="1">
    <source>
        <dbReference type="EMBL" id="KAF5800439.1"/>
    </source>
</evidence>
<dbReference type="AlphaFoldDB" id="A0A9K3IP01"/>
<dbReference type="Proteomes" id="UP000215914">
    <property type="component" value="Unassembled WGS sequence"/>
</dbReference>